<protein>
    <submittedName>
        <fullName evidence="1">Uncharacterized protein</fullName>
    </submittedName>
</protein>
<evidence type="ECO:0000313" key="1">
    <source>
        <dbReference type="Ensembl" id="ENSVKKP00000018820.1"/>
    </source>
</evidence>
<sequence length="88" mass="9539">MLCIIPGMGHVPCFTVCTDTALFMVLGRQGEKAKSMLIRESLVRSCVDPSTRQTGKEGGGSDVAHNIEILHEGCARKYLGRRKSNGFA</sequence>
<reference evidence="1" key="2">
    <citation type="submission" date="2025-09" db="UniProtKB">
        <authorList>
            <consortium name="Ensembl"/>
        </authorList>
    </citation>
    <scope>IDENTIFICATION</scope>
</reference>
<keyword evidence="2" id="KW-1185">Reference proteome</keyword>
<organism evidence="1 2">
    <name type="scientific">Varanus komodoensis</name>
    <name type="common">Komodo dragon</name>
    <dbReference type="NCBI Taxonomy" id="61221"/>
    <lineage>
        <taxon>Eukaryota</taxon>
        <taxon>Metazoa</taxon>
        <taxon>Chordata</taxon>
        <taxon>Craniata</taxon>
        <taxon>Vertebrata</taxon>
        <taxon>Euteleostomi</taxon>
        <taxon>Lepidosauria</taxon>
        <taxon>Squamata</taxon>
        <taxon>Bifurcata</taxon>
        <taxon>Unidentata</taxon>
        <taxon>Episquamata</taxon>
        <taxon>Toxicofera</taxon>
        <taxon>Anguimorpha</taxon>
        <taxon>Paleoanguimorpha</taxon>
        <taxon>Varanoidea</taxon>
        <taxon>Varanidae</taxon>
        <taxon>Varanus</taxon>
    </lineage>
</organism>
<dbReference type="Proteomes" id="UP000694545">
    <property type="component" value="Unplaced"/>
</dbReference>
<dbReference type="AlphaFoldDB" id="A0A8D2Q4F8"/>
<dbReference type="Ensembl" id="ENSVKKT00000019286.1">
    <property type="protein sequence ID" value="ENSVKKP00000018820.1"/>
    <property type="gene ID" value="ENSVKKG00000012806.1"/>
</dbReference>
<reference evidence="1" key="1">
    <citation type="submission" date="2025-08" db="UniProtKB">
        <authorList>
            <consortium name="Ensembl"/>
        </authorList>
    </citation>
    <scope>IDENTIFICATION</scope>
</reference>
<name>A0A8D2Q4F8_VARKO</name>
<accession>A0A8D2Q4F8</accession>
<evidence type="ECO:0000313" key="2">
    <source>
        <dbReference type="Proteomes" id="UP000694545"/>
    </source>
</evidence>
<proteinExistence type="predicted"/>